<evidence type="ECO:0000256" key="1">
    <source>
        <dbReference type="SAM" id="Coils"/>
    </source>
</evidence>
<dbReference type="PANTHER" id="PTHR30386:SF28">
    <property type="entry name" value="EXPORTED PROTEIN"/>
    <property type="match status" value="1"/>
</dbReference>
<reference evidence="3" key="1">
    <citation type="submission" date="2017-02" db="EMBL/GenBank/DDBJ databases">
        <authorList>
            <person name="Varghese N."/>
            <person name="Submissions S."/>
        </authorList>
    </citation>
    <scope>NUCLEOTIDE SEQUENCE [LARGE SCALE GENOMIC DNA]</scope>
    <source>
        <strain evidence="3">DSM 22720</strain>
    </source>
</reference>
<evidence type="ECO:0000313" key="2">
    <source>
        <dbReference type="EMBL" id="SKA52781.1"/>
    </source>
</evidence>
<organism evidence="2 3">
    <name type="scientific">Enterovibrio nigricans DSM 22720</name>
    <dbReference type="NCBI Taxonomy" id="1121868"/>
    <lineage>
        <taxon>Bacteria</taxon>
        <taxon>Pseudomonadati</taxon>
        <taxon>Pseudomonadota</taxon>
        <taxon>Gammaproteobacteria</taxon>
        <taxon>Vibrionales</taxon>
        <taxon>Vibrionaceae</taxon>
        <taxon>Enterovibrio</taxon>
    </lineage>
</organism>
<dbReference type="RefSeq" id="WP_078752266.1">
    <property type="nucleotide sequence ID" value="NZ_FUXU01000018.1"/>
</dbReference>
<dbReference type="OrthoDB" id="5906718at2"/>
<dbReference type="PANTHER" id="PTHR30386">
    <property type="entry name" value="MEMBRANE FUSION SUBUNIT OF EMRAB-TOLC MULTIDRUG EFFLUX PUMP"/>
    <property type="match status" value="1"/>
</dbReference>
<evidence type="ECO:0000313" key="3">
    <source>
        <dbReference type="Proteomes" id="UP000190162"/>
    </source>
</evidence>
<feature type="coiled-coil region" evidence="1">
    <location>
        <begin position="230"/>
        <end position="257"/>
    </location>
</feature>
<dbReference type="SUPFAM" id="SSF51230">
    <property type="entry name" value="Single hybrid motif"/>
    <property type="match status" value="1"/>
</dbReference>
<gene>
    <name evidence="2" type="ORF">SAMN02745132_01878</name>
</gene>
<keyword evidence="3" id="KW-1185">Reference proteome</keyword>
<sequence>MLSSKNIKNILTRVLLLTAILVFITILLGAKFDIVSEGEGVLSINDSNVKILSSSSGIIKEINVSKGDKVTAGEHLLVISNNEDMNKRDLLTYNEAVYEKEIVDLSDDEKILKKIIMSGSYDDSIETESILIFKVKNKYNTFVQKSKEFEKKSKNTESRIISLKEQKDLIVKKSTMLKDSLGMTVKYIDSKFELEKIKLQVLDSELQIEEAYSLVRASYFDFIQLTLDLSEQIDNELKKTKELLAATKSELATVNEKIHSTDIISTVDGTVLSATEGLAKGVFIERNSEIMILKRSDDGVYIEGKIDSKFRPFIRIGSEVKVRINAPGIKEYFYGKISGISVDSFDYENIQKDGERYYSVKVLFNSGDQNFEKSKGMLGIKTTLYVINDQMTLVEYLVSVFNKDLDFTVW</sequence>
<protein>
    <recommendedName>
        <fullName evidence="4">HlyD family secretion protein</fullName>
    </recommendedName>
</protein>
<evidence type="ECO:0008006" key="4">
    <source>
        <dbReference type="Google" id="ProtNLM"/>
    </source>
</evidence>
<dbReference type="AlphaFoldDB" id="A0A1T4UJX4"/>
<accession>A0A1T4UJX4</accession>
<dbReference type="Proteomes" id="UP000190162">
    <property type="component" value="Unassembled WGS sequence"/>
</dbReference>
<dbReference type="EMBL" id="FUXU01000018">
    <property type="protein sequence ID" value="SKA52781.1"/>
    <property type="molecule type" value="Genomic_DNA"/>
</dbReference>
<dbReference type="InterPro" id="IPR050739">
    <property type="entry name" value="MFP"/>
</dbReference>
<dbReference type="Gene3D" id="2.40.50.100">
    <property type="match status" value="1"/>
</dbReference>
<keyword evidence="1" id="KW-0175">Coiled coil</keyword>
<name>A0A1T4UJX4_9GAMM</name>
<dbReference type="InterPro" id="IPR011053">
    <property type="entry name" value="Single_hybrid_motif"/>
</dbReference>
<proteinExistence type="predicted"/>